<evidence type="ECO:0000313" key="2">
    <source>
        <dbReference type="Proteomes" id="UP000032076"/>
    </source>
</evidence>
<proteinExistence type="predicted"/>
<comment type="caution">
    <text evidence="1">The sequence shown here is derived from an EMBL/GenBank/DDBJ whole genome shotgun (WGS) entry which is preliminary data.</text>
</comment>
<evidence type="ECO:0000313" key="1">
    <source>
        <dbReference type="EMBL" id="KIO71670.1"/>
    </source>
</evidence>
<sequence>MAFHGVAIFFFYKIDSLKKFGSNGHDIFTEGRIRANVSGEG</sequence>
<organism evidence="1 2">
    <name type="scientific">Caldibacillus thermoamylovorans</name>
    <dbReference type="NCBI Taxonomy" id="35841"/>
    <lineage>
        <taxon>Bacteria</taxon>
        <taxon>Bacillati</taxon>
        <taxon>Bacillota</taxon>
        <taxon>Bacilli</taxon>
        <taxon>Bacillales</taxon>
        <taxon>Bacillaceae</taxon>
        <taxon>Caldibacillus</taxon>
    </lineage>
</organism>
<gene>
    <name evidence="1" type="ORF">B4167_3514</name>
</gene>
<reference evidence="1 2" key="1">
    <citation type="submission" date="2015-01" db="EMBL/GenBank/DDBJ databases">
        <title>Draft Genome Sequences of Four Bacillus thermoamylovorans Strains, Isolated From Food Products.</title>
        <authorList>
            <person name="Krawcyk A.O."/>
            <person name="Berendsen E.M."/>
            <person name="Eijlander R.T."/>
            <person name="de Jong A."/>
            <person name="Wells-Bennik M."/>
            <person name="Kuipers O.P."/>
        </authorList>
    </citation>
    <scope>NUCLEOTIDE SEQUENCE [LARGE SCALE GENOMIC DNA]</scope>
    <source>
        <strain evidence="1 2">B4167</strain>
    </source>
</reference>
<dbReference type="AlphaFoldDB" id="A0A0D0FL81"/>
<name>A0A0D0FL81_9BACI</name>
<dbReference type="Proteomes" id="UP000032076">
    <property type="component" value="Unassembled WGS sequence"/>
</dbReference>
<protein>
    <submittedName>
        <fullName evidence="1">Uncharacterized protein</fullName>
    </submittedName>
</protein>
<dbReference type="EMBL" id="JXLU01000119">
    <property type="protein sequence ID" value="KIO71670.1"/>
    <property type="molecule type" value="Genomic_DNA"/>
</dbReference>
<dbReference type="RefSeq" id="WP_268753562.1">
    <property type="nucleotide sequence ID" value="NZ_CCRF01000012.1"/>
</dbReference>
<accession>A0A0D0FL81</accession>